<gene>
    <name evidence="1" type="ORF">SV7mr_21740</name>
</gene>
<evidence type="ECO:0000313" key="2">
    <source>
        <dbReference type="Proteomes" id="UP000315003"/>
    </source>
</evidence>
<reference evidence="1 2" key="1">
    <citation type="submission" date="2019-02" db="EMBL/GenBank/DDBJ databases">
        <title>Deep-cultivation of Planctomycetes and their phenomic and genomic characterization uncovers novel biology.</title>
        <authorList>
            <person name="Wiegand S."/>
            <person name="Jogler M."/>
            <person name="Boedeker C."/>
            <person name="Pinto D."/>
            <person name="Vollmers J."/>
            <person name="Rivas-Marin E."/>
            <person name="Kohn T."/>
            <person name="Peeters S.H."/>
            <person name="Heuer A."/>
            <person name="Rast P."/>
            <person name="Oberbeckmann S."/>
            <person name="Bunk B."/>
            <person name="Jeske O."/>
            <person name="Meyerdierks A."/>
            <person name="Storesund J.E."/>
            <person name="Kallscheuer N."/>
            <person name="Luecker S."/>
            <person name="Lage O.M."/>
            <person name="Pohl T."/>
            <person name="Merkel B.J."/>
            <person name="Hornburger P."/>
            <person name="Mueller R.-W."/>
            <person name="Bruemmer F."/>
            <person name="Labrenz M."/>
            <person name="Spormann A.M."/>
            <person name="Op den Camp H."/>
            <person name="Overmann J."/>
            <person name="Amann R."/>
            <person name="Jetten M.S.M."/>
            <person name="Mascher T."/>
            <person name="Medema M.H."/>
            <person name="Devos D.P."/>
            <person name="Kaster A.-K."/>
            <person name="Ovreas L."/>
            <person name="Rohde M."/>
            <person name="Galperin M.Y."/>
            <person name="Jogler C."/>
        </authorList>
    </citation>
    <scope>NUCLEOTIDE SEQUENCE [LARGE SCALE GENOMIC DNA]</scope>
    <source>
        <strain evidence="1 2">SV_7m_r</strain>
    </source>
</reference>
<dbReference type="AlphaFoldDB" id="A0A517SU54"/>
<proteinExistence type="predicted"/>
<name>A0A517SU54_9BACT</name>
<protein>
    <submittedName>
        <fullName evidence="1">Uncharacterized protein</fullName>
    </submittedName>
</protein>
<evidence type="ECO:0000313" key="1">
    <source>
        <dbReference type="EMBL" id="QDT59665.1"/>
    </source>
</evidence>
<keyword evidence="2" id="KW-1185">Reference proteome</keyword>
<accession>A0A517SU54</accession>
<organism evidence="1 2">
    <name type="scientific">Stieleria bergensis</name>
    <dbReference type="NCBI Taxonomy" id="2528025"/>
    <lineage>
        <taxon>Bacteria</taxon>
        <taxon>Pseudomonadati</taxon>
        <taxon>Planctomycetota</taxon>
        <taxon>Planctomycetia</taxon>
        <taxon>Pirellulales</taxon>
        <taxon>Pirellulaceae</taxon>
        <taxon>Stieleria</taxon>
    </lineage>
</organism>
<sequence>MGQGNHAKPPKNIDLNASEQKATPLHYRVHLVGQFLAEVLEVLRPNHRVESGQRPGRYQNSRKFWRRLRRGWFFS</sequence>
<dbReference type="EMBL" id="CP036272">
    <property type="protein sequence ID" value="QDT59665.1"/>
    <property type="molecule type" value="Genomic_DNA"/>
</dbReference>
<dbReference type="Proteomes" id="UP000315003">
    <property type="component" value="Chromosome"/>
</dbReference>